<dbReference type="GO" id="GO:0004869">
    <property type="term" value="F:cysteine-type endopeptidase inhibitor activity"/>
    <property type="evidence" value="ECO:0007669"/>
    <property type="project" value="UniProtKB-KW"/>
</dbReference>
<dbReference type="EMBL" id="CP157355">
    <property type="protein sequence ID" value="XBL99420.1"/>
    <property type="molecule type" value="Genomic_DNA"/>
</dbReference>
<reference evidence="5" key="1">
    <citation type="submission" date="2024-05" db="EMBL/GenBank/DDBJ databases">
        <authorList>
            <person name="Yang L."/>
            <person name="Pan L."/>
        </authorList>
    </citation>
    <scope>NUCLEOTIDE SEQUENCE</scope>
    <source>
        <strain evidence="5">FCG-7</strain>
    </source>
</reference>
<dbReference type="Gene3D" id="2.60.40.2020">
    <property type="match status" value="1"/>
</dbReference>
<feature type="domain" description="Proteinase inhibitor I42 chagasin" evidence="4">
    <location>
        <begin position="36"/>
        <end position="116"/>
    </location>
</feature>
<dbReference type="AlphaFoldDB" id="A0AAU7F5L0"/>
<keyword evidence="2" id="KW-0789">Thiol protease inhibitor</keyword>
<evidence type="ECO:0000256" key="1">
    <source>
        <dbReference type="ARBA" id="ARBA00022690"/>
    </source>
</evidence>
<keyword evidence="1 5" id="KW-0646">Protease inhibitor</keyword>
<feature type="chain" id="PRO_5043952532" evidence="3">
    <location>
        <begin position="21"/>
        <end position="132"/>
    </location>
</feature>
<keyword evidence="3" id="KW-0732">Signal</keyword>
<dbReference type="SUPFAM" id="SSF141066">
    <property type="entry name" value="ICP-like"/>
    <property type="match status" value="1"/>
</dbReference>
<evidence type="ECO:0000256" key="3">
    <source>
        <dbReference type="SAM" id="SignalP"/>
    </source>
</evidence>
<protein>
    <submittedName>
        <fullName evidence="5">Protease inhibitor I42 family protein</fullName>
    </submittedName>
</protein>
<dbReference type="RefSeq" id="WP_348943846.1">
    <property type="nucleotide sequence ID" value="NZ_CP157355.1"/>
</dbReference>
<accession>A0AAU7F5L0</accession>
<dbReference type="InterPro" id="IPR018990">
    <property type="entry name" value="Prot_inh_I42_chagasin"/>
</dbReference>
<dbReference type="KEGG" id="cmav:ABHF33_10090"/>
<evidence type="ECO:0000259" key="4">
    <source>
        <dbReference type="Pfam" id="PF09394"/>
    </source>
</evidence>
<gene>
    <name evidence="5" type="ORF">ABHF33_10090</name>
</gene>
<organism evidence="5">
    <name type="scientific">Chitinibacter mangrovi</name>
    <dbReference type="NCBI Taxonomy" id="3153927"/>
    <lineage>
        <taxon>Bacteria</taxon>
        <taxon>Pseudomonadati</taxon>
        <taxon>Pseudomonadota</taxon>
        <taxon>Betaproteobacteria</taxon>
        <taxon>Neisseriales</taxon>
        <taxon>Chitinibacteraceae</taxon>
        <taxon>Chitinibacter</taxon>
    </lineage>
</organism>
<dbReference type="Pfam" id="PF09394">
    <property type="entry name" value="Inhibitor_I42"/>
    <property type="match status" value="1"/>
</dbReference>
<evidence type="ECO:0000313" key="5">
    <source>
        <dbReference type="EMBL" id="XBL99420.1"/>
    </source>
</evidence>
<name>A0AAU7F5L0_9NEIS</name>
<sequence>MRRYLCCCIAAMGLSPNGWADKVLTQLDHRQIIWLKPKETITVKLPTDPGSGYLWFMESSDSALTTLHMTQDWRFIPRHKNQRQPIGDSTWRFIARQEGDVTLRFIYRKPWQGPEIEPLDIREFRLVVSGQG</sequence>
<feature type="signal peptide" evidence="3">
    <location>
        <begin position="1"/>
        <end position="20"/>
    </location>
</feature>
<evidence type="ECO:0000256" key="2">
    <source>
        <dbReference type="ARBA" id="ARBA00022704"/>
    </source>
</evidence>
<dbReference type="InterPro" id="IPR036331">
    <property type="entry name" value="Chagasin-like_sf"/>
</dbReference>
<proteinExistence type="predicted"/>